<sequence>MPGNTKGIQFASEDIYSFANVSTSVWSIQGVLKSETSQISSFRSLRNPHADISYRSDEISCLPEEVDIQNYYTHANGITDKTIIKTHNSGENIFSVDFESKNKILNGGMVYQLEVEDQGEKNRKYVVLKERDKERYRHKSTRKIMINTIYGEVTYSRAFDENGHGTVLQKICLESQ</sequence>
<evidence type="ECO:0000313" key="2">
    <source>
        <dbReference type="Proteomes" id="UP000217549"/>
    </source>
</evidence>
<protein>
    <submittedName>
        <fullName evidence="1">Uncharacterized protein</fullName>
    </submittedName>
</protein>
<evidence type="ECO:0000313" key="1">
    <source>
        <dbReference type="EMBL" id="SOB72660.1"/>
    </source>
</evidence>
<reference evidence="2" key="1">
    <citation type="submission" date="2017-09" db="EMBL/GenBank/DDBJ databases">
        <authorList>
            <person name="Shetty A S."/>
        </authorList>
    </citation>
    <scope>NUCLEOTIDE SEQUENCE [LARGE SCALE GENOMIC DNA]</scope>
</reference>
<keyword evidence="2" id="KW-1185">Reference proteome</keyword>
<dbReference type="RefSeq" id="WP_096240624.1">
    <property type="nucleotide sequence ID" value="NZ_LT907978.1"/>
</dbReference>
<gene>
    <name evidence="1" type="ORF">EHLA_2027</name>
</gene>
<dbReference type="KEGG" id="ehl:EHLA_2027"/>
<organism evidence="1 2">
    <name type="scientific">Anaerobutyricum hallii</name>
    <dbReference type="NCBI Taxonomy" id="39488"/>
    <lineage>
        <taxon>Bacteria</taxon>
        <taxon>Bacillati</taxon>
        <taxon>Bacillota</taxon>
        <taxon>Clostridia</taxon>
        <taxon>Lachnospirales</taxon>
        <taxon>Lachnospiraceae</taxon>
        <taxon>Anaerobutyricum</taxon>
    </lineage>
</organism>
<dbReference type="EMBL" id="LT907978">
    <property type="protein sequence ID" value="SOB72660.1"/>
    <property type="molecule type" value="Genomic_DNA"/>
</dbReference>
<dbReference type="AlphaFoldDB" id="A0A285PY37"/>
<dbReference type="Proteomes" id="UP000217549">
    <property type="component" value="Chromosome I"/>
</dbReference>
<accession>A0A285PY37</accession>
<proteinExistence type="predicted"/>
<name>A0A285PY37_9FIRM</name>